<reference evidence="2" key="1">
    <citation type="submission" date="2017-01" db="EMBL/GenBank/DDBJ databases">
        <authorList>
            <person name="Varghese N."/>
            <person name="Submissions S."/>
        </authorList>
    </citation>
    <scope>NUCLEOTIDE SEQUENCE [LARGE SCALE GENOMIC DNA]</scope>
    <source>
        <strain evidence="2">DSM 45196</strain>
    </source>
</reference>
<dbReference type="EMBL" id="FTOD01000001">
    <property type="protein sequence ID" value="SIS42943.1"/>
    <property type="molecule type" value="Genomic_DNA"/>
</dbReference>
<evidence type="ECO:0000313" key="2">
    <source>
        <dbReference type="Proteomes" id="UP000186795"/>
    </source>
</evidence>
<dbReference type="AlphaFoldDB" id="A0A1N7J0R5"/>
<name>A0A1N7J0R5_9BACL</name>
<evidence type="ECO:0000313" key="1">
    <source>
        <dbReference type="EMBL" id="SIS42943.1"/>
    </source>
</evidence>
<sequence length="216" mass="23836">MDMEVGDVVAQDKGIDMFGSLALLEGAAEPGGHAADLLRFGIDEFPETFNMPFRFDQEMAQVMPISFSGEQMGDQNAITFLTLHTPEGVGFTTGTSSGRLGNLRQPGEMNQAIPVCPTVKKRSLVAMSQAGMIAWFSHFIPAMKVRIAFYMQDDWLAQPHMLSTFQIATKLSVTTERMFVNDFSEFVVLSIPKRGTPNDARFHPNPKGLGFLARLL</sequence>
<accession>A0A1N7J0R5</accession>
<organism evidence="1 2">
    <name type="scientific">Kroppenstedtia eburnea</name>
    <dbReference type="NCBI Taxonomy" id="714067"/>
    <lineage>
        <taxon>Bacteria</taxon>
        <taxon>Bacillati</taxon>
        <taxon>Bacillota</taxon>
        <taxon>Bacilli</taxon>
        <taxon>Bacillales</taxon>
        <taxon>Thermoactinomycetaceae</taxon>
        <taxon>Kroppenstedtia</taxon>
    </lineage>
</organism>
<proteinExistence type="predicted"/>
<protein>
    <submittedName>
        <fullName evidence="1">Uncharacterized protein</fullName>
    </submittedName>
</protein>
<dbReference type="Proteomes" id="UP000186795">
    <property type="component" value="Unassembled WGS sequence"/>
</dbReference>
<keyword evidence="2" id="KW-1185">Reference proteome</keyword>
<gene>
    <name evidence="1" type="ORF">SAMN05421790_101591</name>
</gene>